<evidence type="ECO:0000256" key="1">
    <source>
        <dbReference type="ARBA" id="ARBA00008751"/>
    </source>
</evidence>
<dbReference type="Pfam" id="PF00355">
    <property type="entry name" value="Rieske"/>
    <property type="match status" value="1"/>
</dbReference>
<proteinExistence type="inferred from homology"/>
<evidence type="ECO:0000259" key="10">
    <source>
        <dbReference type="PROSITE" id="PS51296"/>
    </source>
</evidence>
<dbReference type="InterPro" id="IPR017941">
    <property type="entry name" value="Rieske_2Fe-2S"/>
</dbReference>
<dbReference type="PANTHER" id="PTHR43756:SF1">
    <property type="entry name" value="3-PHENYLPROPIONATE_CINNAMIC ACID DIOXYGENASE SUBUNIT ALPHA"/>
    <property type="match status" value="1"/>
</dbReference>
<evidence type="ECO:0000313" key="11">
    <source>
        <dbReference type="EMBL" id="GLS16376.1"/>
    </source>
</evidence>
<feature type="domain" description="Rieske" evidence="10">
    <location>
        <begin position="44"/>
        <end position="163"/>
    </location>
</feature>
<dbReference type="EMBL" id="BSPB01000054">
    <property type="protein sequence ID" value="GLS16376.1"/>
    <property type="molecule type" value="Genomic_DNA"/>
</dbReference>
<organism evidence="11 12">
    <name type="scientific">Hydrogenophaga electricum</name>
    <dbReference type="NCBI Taxonomy" id="1230953"/>
    <lineage>
        <taxon>Bacteria</taxon>
        <taxon>Pseudomonadati</taxon>
        <taxon>Pseudomonadota</taxon>
        <taxon>Betaproteobacteria</taxon>
        <taxon>Burkholderiales</taxon>
        <taxon>Comamonadaceae</taxon>
        <taxon>Hydrogenophaga</taxon>
    </lineage>
</organism>
<dbReference type="SUPFAM" id="SSF55961">
    <property type="entry name" value="Bet v1-like"/>
    <property type="match status" value="1"/>
</dbReference>
<keyword evidence="5" id="KW-0560">Oxidoreductase</keyword>
<dbReference type="PANTHER" id="PTHR43756">
    <property type="entry name" value="CHOLINE MONOOXYGENASE, CHLOROPLASTIC"/>
    <property type="match status" value="1"/>
</dbReference>
<keyword evidence="2" id="KW-0001">2Fe-2S</keyword>
<feature type="region of interest" description="Disordered" evidence="9">
    <location>
        <begin position="297"/>
        <end position="324"/>
    </location>
</feature>
<dbReference type="SUPFAM" id="SSF50022">
    <property type="entry name" value="ISP domain"/>
    <property type="match status" value="1"/>
</dbReference>
<keyword evidence="4" id="KW-0223">Dioxygenase</keyword>
<dbReference type="CDD" id="cd08880">
    <property type="entry name" value="RHO_alpha_C_ahdA1c-like"/>
    <property type="match status" value="1"/>
</dbReference>
<sequence>MHPASGPDALHWEAGGTSRIPFAVYTDEQRHRRELDRFFYQGHWCYVGLEAEIPNAGDFKRTVVGERSVIMTRAADGQIHVVENVCAHRGMRFCRKRHGNATEFVCPYHQWSYQPDGTLQGVPFRRGVRQDGKVNGGMPADFNPKDHGLTRLKVAVRGGVVFASFDHNVESLEDYMGPTILTYFDRLFNGRKLTILGYNRQRIPGNWKLMQENIKDPYHPGLLHTWFVTFGLWRADNKSELRMDAHHRHAAMVSTRGSMGQASGQAAQVTQVSSFKETMQLEDPRFLDIVPEPWWQLGGQEPAPPGRPKAPGAPSGGSEGHEVPSVGVQVPTAVMTTLFPSVIFQQQVNSVSTRHIQPDGHGAFDFVWTHFGFADDTEEMTQRRLRQANLFGPAGFVSADDGEVIEFSQQAFDSKPQHRALAELGGREVGETDHMVTETLIRGMYGYWRKVMEAPEKNEGGAA</sequence>
<evidence type="ECO:0000256" key="7">
    <source>
        <dbReference type="ARBA" id="ARBA00023014"/>
    </source>
</evidence>
<dbReference type="Proteomes" id="UP001156903">
    <property type="component" value="Unassembled WGS sequence"/>
</dbReference>
<dbReference type="Pfam" id="PF00848">
    <property type="entry name" value="Ring_hydroxyl_A"/>
    <property type="match status" value="1"/>
</dbReference>
<dbReference type="Gene3D" id="2.102.10.10">
    <property type="entry name" value="Rieske [2Fe-2S] iron-sulphur domain"/>
    <property type="match status" value="1"/>
</dbReference>
<keyword evidence="8" id="KW-0520">NAD</keyword>
<evidence type="ECO:0000256" key="9">
    <source>
        <dbReference type="SAM" id="MobiDB-lite"/>
    </source>
</evidence>
<keyword evidence="3" id="KW-0479">Metal-binding</keyword>
<evidence type="ECO:0000256" key="5">
    <source>
        <dbReference type="ARBA" id="ARBA00023002"/>
    </source>
</evidence>
<evidence type="ECO:0000256" key="3">
    <source>
        <dbReference type="ARBA" id="ARBA00022723"/>
    </source>
</evidence>
<reference evidence="12" key="1">
    <citation type="journal article" date="2019" name="Int. J. Syst. Evol. Microbiol.">
        <title>The Global Catalogue of Microorganisms (GCM) 10K type strain sequencing project: providing services to taxonomists for standard genome sequencing and annotation.</title>
        <authorList>
            <consortium name="The Broad Institute Genomics Platform"/>
            <consortium name="The Broad Institute Genome Sequencing Center for Infectious Disease"/>
            <person name="Wu L."/>
            <person name="Ma J."/>
        </authorList>
    </citation>
    <scope>NUCLEOTIDE SEQUENCE [LARGE SCALE GENOMIC DNA]</scope>
    <source>
        <strain evidence="12">NBRC 109341</strain>
    </source>
</reference>
<comment type="similarity">
    <text evidence="1">Belongs to the bacterial ring-hydroxylating dioxygenase alpha subunit family.</text>
</comment>
<dbReference type="InterPro" id="IPR015879">
    <property type="entry name" value="Ring_hydroxy_dOase_asu_C_dom"/>
</dbReference>
<dbReference type="InterPro" id="IPR001663">
    <property type="entry name" value="Rng_hydr_dOase-A"/>
</dbReference>
<dbReference type="Gene3D" id="3.90.380.10">
    <property type="entry name" value="Naphthalene 1,2-dioxygenase Alpha Subunit, Chain A, domain 1"/>
    <property type="match status" value="1"/>
</dbReference>
<accession>A0ABQ6C7P2</accession>
<dbReference type="PROSITE" id="PS51296">
    <property type="entry name" value="RIESKE"/>
    <property type="match status" value="1"/>
</dbReference>
<dbReference type="RefSeq" id="WP_284309130.1">
    <property type="nucleotide sequence ID" value="NZ_BSPB01000054.1"/>
</dbReference>
<evidence type="ECO:0000256" key="6">
    <source>
        <dbReference type="ARBA" id="ARBA00023004"/>
    </source>
</evidence>
<evidence type="ECO:0000256" key="2">
    <source>
        <dbReference type="ARBA" id="ARBA00022714"/>
    </source>
</evidence>
<dbReference type="InterPro" id="IPR043264">
    <property type="entry name" value="AhdA1c-like_alpha_C"/>
</dbReference>
<protein>
    <submittedName>
        <fullName evidence="11">Biphenyl 2,3-dioxygenase</fullName>
    </submittedName>
</protein>
<dbReference type="PRINTS" id="PR00090">
    <property type="entry name" value="RNGDIOXGNASE"/>
</dbReference>
<dbReference type="InterPro" id="IPR036922">
    <property type="entry name" value="Rieske_2Fe-2S_sf"/>
</dbReference>
<dbReference type="PROSITE" id="PS00570">
    <property type="entry name" value="RING_HYDROXYL_ALPHA"/>
    <property type="match status" value="1"/>
</dbReference>
<keyword evidence="7" id="KW-0411">Iron-sulfur</keyword>
<evidence type="ECO:0000256" key="4">
    <source>
        <dbReference type="ARBA" id="ARBA00022964"/>
    </source>
</evidence>
<gene>
    <name evidence="11" type="ORF">GCM10007935_38160</name>
</gene>
<name>A0ABQ6C7P2_9BURK</name>
<evidence type="ECO:0000313" key="12">
    <source>
        <dbReference type="Proteomes" id="UP001156903"/>
    </source>
</evidence>
<comment type="caution">
    <text evidence="11">The sequence shown here is derived from an EMBL/GenBank/DDBJ whole genome shotgun (WGS) entry which is preliminary data.</text>
</comment>
<keyword evidence="12" id="KW-1185">Reference proteome</keyword>
<keyword evidence="6" id="KW-0408">Iron</keyword>
<dbReference type="InterPro" id="IPR015881">
    <property type="entry name" value="ARHD_Rieske_2Fe_2S"/>
</dbReference>
<evidence type="ECO:0000256" key="8">
    <source>
        <dbReference type="ARBA" id="ARBA00023027"/>
    </source>
</evidence>